<name>A0A100HKS5_9DEIO</name>
<dbReference type="EMBL" id="BCMS01000001">
    <property type="protein sequence ID" value="GAQ22581.1"/>
    <property type="molecule type" value="Genomic_DNA"/>
</dbReference>
<keyword evidence="2" id="KW-1185">Reference proteome</keyword>
<dbReference type="RefSeq" id="WP_058977795.1">
    <property type="nucleotide sequence ID" value="NZ_BCMS01000001.1"/>
</dbReference>
<sequence length="141" mass="15138">MTTSDVQIDFQAGQRWTYRTRPGEDTSTVLILRRDDEATGTVLHIALDGLRLGNPHLPGGVQTELGHAPIAADALRASVLDLIEVNAPLPADEGGYRQWREAADRGEAGVFTLTLAELLDLIGRAVAPTPVGGLFGKSNRR</sequence>
<dbReference type="AlphaFoldDB" id="A0A100HKS5"/>
<gene>
    <name evidence="1" type="ORF">DEIGR_102608</name>
</gene>
<reference evidence="2" key="1">
    <citation type="submission" date="2015-11" db="EMBL/GenBank/DDBJ databases">
        <title>Draft Genome Sequence of the Radioresistant Bacterium Deinococcus grandis, Isolated from Freshwater Fish in Japan.</title>
        <authorList>
            <person name="Satoh K."/>
            <person name="Onodera T."/>
            <person name="Omoso K."/>
            <person name="Takeda-Yano K."/>
            <person name="Katayama T."/>
            <person name="Oono Y."/>
            <person name="Narumi I."/>
        </authorList>
    </citation>
    <scope>NUCLEOTIDE SEQUENCE [LARGE SCALE GENOMIC DNA]</scope>
    <source>
        <strain evidence="2">ATCC 43672</strain>
    </source>
</reference>
<organism evidence="1 2">
    <name type="scientific">Deinococcus grandis</name>
    <dbReference type="NCBI Taxonomy" id="57498"/>
    <lineage>
        <taxon>Bacteria</taxon>
        <taxon>Thermotogati</taxon>
        <taxon>Deinococcota</taxon>
        <taxon>Deinococci</taxon>
        <taxon>Deinococcales</taxon>
        <taxon>Deinococcaceae</taxon>
        <taxon>Deinococcus</taxon>
    </lineage>
</organism>
<dbReference type="OrthoDB" id="66828at2"/>
<protein>
    <submittedName>
        <fullName evidence="1">Uncharacterized protein</fullName>
    </submittedName>
</protein>
<evidence type="ECO:0000313" key="2">
    <source>
        <dbReference type="Proteomes" id="UP000056209"/>
    </source>
</evidence>
<comment type="caution">
    <text evidence="1">The sequence shown here is derived from an EMBL/GenBank/DDBJ whole genome shotgun (WGS) entry which is preliminary data.</text>
</comment>
<accession>A0A100HKS5</accession>
<evidence type="ECO:0000313" key="1">
    <source>
        <dbReference type="EMBL" id="GAQ22581.1"/>
    </source>
</evidence>
<dbReference type="Proteomes" id="UP000056209">
    <property type="component" value="Unassembled WGS sequence"/>
</dbReference>
<proteinExistence type="predicted"/>